<evidence type="ECO:0000313" key="4">
    <source>
        <dbReference type="EMBL" id="WMT01402.1"/>
    </source>
</evidence>
<feature type="region of interest" description="Disordered" evidence="3">
    <location>
        <begin position="245"/>
        <end position="264"/>
    </location>
</feature>
<accession>A0ABY9P333</accession>
<dbReference type="InterPro" id="IPR011010">
    <property type="entry name" value="DNA_brk_join_enz"/>
</dbReference>
<keyword evidence="2" id="KW-0233">DNA recombination</keyword>
<dbReference type="InterPro" id="IPR010998">
    <property type="entry name" value="Integrase_recombinase_N"/>
</dbReference>
<keyword evidence="1" id="KW-0238">DNA-binding</keyword>
<evidence type="ECO:0000313" key="5">
    <source>
        <dbReference type="Proteomes" id="UP001229313"/>
    </source>
</evidence>
<dbReference type="EMBL" id="CP133568">
    <property type="protein sequence ID" value="WMT01402.1"/>
    <property type="molecule type" value="Genomic_DNA"/>
</dbReference>
<evidence type="ECO:0000256" key="1">
    <source>
        <dbReference type="ARBA" id="ARBA00023125"/>
    </source>
</evidence>
<proteinExistence type="predicted"/>
<dbReference type="Gene3D" id="1.10.443.10">
    <property type="entry name" value="Intergrase catalytic core"/>
    <property type="match status" value="1"/>
</dbReference>
<protein>
    <submittedName>
        <fullName evidence="4">Integrase</fullName>
    </submittedName>
</protein>
<dbReference type="Gene3D" id="1.10.150.130">
    <property type="match status" value="1"/>
</dbReference>
<evidence type="ECO:0000256" key="3">
    <source>
        <dbReference type="SAM" id="MobiDB-lite"/>
    </source>
</evidence>
<organism evidence="4 5">
    <name type="scientific">Lysobacter yananisis</name>
    <dbReference type="NCBI Taxonomy" id="1003114"/>
    <lineage>
        <taxon>Bacteria</taxon>
        <taxon>Pseudomonadati</taxon>
        <taxon>Pseudomonadota</taxon>
        <taxon>Gammaproteobacteria</taxon>
        <taxon>Lysobacterales</taxon>
        <taxon>Lysobacteraceae</taxon>
        <taxon>Lysobacter</taxon>
    </lineage>
</organism>
<dbReference type="InterPro" id="IPR013762">
    <property type="entry name" value="Integrase-like_cat_sf"/>
</dbReference>
<dbReference type="Proteomes" id="UP001229313">
    <property type="component" value="Chromosome"/>
</dbReference>
<sequence length="280" mass="31240">MSSLRLASNVACRPLAVMVLRMVDHLTVPVFQLMVDQVAEATPAKANHMLRYARRAFTYDVQRGHCRTNPAKGTKAAEELGEFKMPDHDVFAAVHAFARQRGALKAHTRGSLSPYLAPAMVLAYGCRLRGLEVNTLTDAHGLREGILCNRLKGSKDNITEWDTDLRAAWAELAIQRAAVWSRRKFPTPLQPEQRFLIVSQSGDPLEKSSLDSAWQRLIDAAVAAKAITDAQRFTLHGLKHRGITDSEDKSAAGHKTKEMQDRYDHELRLVAPAAKRKRLT</sequence>
<name>A0ABY9P333_9GAMM</name>
<evidence type="ECO:0000256" key="2">
    <source>
        <dbReference type="ARBA" id="ARBA00023172"/>
    </source>
</evidence>
<keyword evidence="5" id="KW-1185">Reference proteome</keyword>
<reference evidence="4 5" key="1">
    <citation type="submission" date="2023-08" db="EMBL/GenBank/DDBJ databases">
        <title>The whole genome sequence of Lysobacter yananisis.</title>
        <authorList>
            <person name="Sun H."/>
        </authorList>
    </citation>
    <scope>NUCLEOTIDE SEQUENCE [LARGE SCALE GENOMIC DNA]</scope>
    <source>
        <strain evidence="4 5">SNNU513</strain>
    </source>
</reference>
<dbReference type="SUPFAM" id="SSF56349">
    <property type="entry name" value="DNA breaking-rejoining enzymes"/>
    <property type="match status" value="1"/>
</dbReference>
<gene>
    <name evidence="4" type="ORF">RDV84_15565</name>
</gene>
<dbReference type="RefSeq" id="WP_309150847.1">
    <property type="nucleotide sequence ID" value="NZ_CP133568.1"/>
</dbReference>